<reference evidence="6 7" key="1">
    <citation type="submission" date="2020-01" db="EMBL/GenBank/DDBJ databases">
        <title>Genome analysis of Anaerocolumna sp. CBA3638.</title>
        <authorList>
            <person name="Kim J."/>
            <person name="Roh S.W."/>
        </authorList>
    </citation>
    <scope>NUCLEOTIDE SEQUENCE [LARGE SCALE GENOMIC DNA]</scope>
    <source>
        <strain evidence="6 7">CBA3638</strain>
    </source>
</reference>
<dbReference type="SUPFAM" id="SSF51556">
    <property type="entry name" value="Metallo-dependent hydrolases"/>
    <property type="match status" value="1"/>
</dbReference>
<name>A0A6P1TFP3_9FIRM</name>
<dbReference type="GO" id="GO:0004725">
    <property type="term" value="F:protein tyrosine phosphatase activity"/>
    <property type="evidence" value="ECO:0007669"/>
    <property type="project" value="UniProtKB-EC"/>
</dbReference>
<dbReference type="RefSeq" id="WP_161836800.1">
    <property type="nucleotide sequence ID" value="NZ_CP048000.1"/>
</dbReference>
<accession>A0A6P1TFP3</accession>
<dbReference type="GO" id="GO:0030145">
    <property type="term" value="F:manganese ion binding"/>
    <property type="evidence" value="ECO:0007669"/>
    <property type="project" value="InterPro"/>
</dbReference>
<dbReference type="Proteomes" id="UP000464314">
    <property type="component" value="Chromosome"/>
</dbReference>
<comment type="catalytic activity">
    <reaction evidence="5">
        <text>O-phospho-L-tyrosyl-[protein] + H2O = L-tyrosyl-[protein] + phosphate</text>
        <dbReference type="Rhea" id="RHEA:10684"/>
        <dbReference type="Rhea" id="RHEA-COMP:10136"/>
        <dbReference type="Rhea" id="RHEA-COMP:20101"/>
        <dbReference type="ChEBI" id="CHEBI:15377"/>
        <dbReference type="ChEBI" id="CHEBI:43474"/>
        <dbReference type="ChEBI" id="CHEBI:46858"/>
        <dbReference type="ChEBI" id="CHEBI:61978"/>
        <dbReference type="EC" id="3.1.3.48"/>
    </reaction>
</comment>
<dbReference type="EMBL" id="CP048000">
    <property type="protein sequence ID" value="QHQ59964.1"/>
    <property type="molecule type" value="Genomic_DNA"/>
</dbReference>
<keyword evidence="4" id="KW-0904">Protein phosphatase</keyword>
<dbReference type="GO" id="GO:0045227">
    <property type="term" value="P:capsule polysaccharide biosynthetic process"/>
    <property type="evidence" value="ECO:0007669"/>
    <property type="project" value="UniProtKB-UniPathway"/>
</dbReference>
<dbReference type="AlphaFoldDB" id="A0A6P1TFP3"/>
<keyword evidence="7" id="KW-1185">Reference proteome</keyword>
<dbReference type="InterPro" id="IPR032466">
    <property type="entry name" value="Metal_Hydrolase"/>
</dbReference>
<evidence type="ECO:0000256" key="3">
    <source>
        <dbReference type="ARBA" id="ARBA00022801"/>
    </source>
</evidence>
<evidence type="ECO:0000256" key="4">
    <source>
        <dbReference type="ARBA" id="ARBA00022912"/>
    </source>
</evidence>
<keyword evidence="3" id="KW-0378">Hydrolase</keyword>
<dbReference type="PANTHER" id="PTHR39181">
    <property type="entry name" value="TYROSINE-PROTEIN PHOSPHATASE YWQE"/>
    <property type="match status" value="1"/>
</dbReference>
<comment type="similarity">
    <text evidence="1">Belongs to the metallo-dependent hydrolases superfamily. CpsB/CapC family.</text>
</comment>
<evidence type="ECO:0000256" key="1">
    <source>
        <dbReference type="ARBA" id="ARBA00005750"/>
    </source>
</evidence>
<dbReference type="Pfam" id="PF19567">
    <property type="entry name" value="CpsB_CapC"/>
    <property type="match status" value="1"/>
</dbReference>
<dbReference type="UniPathway" id="UPA00934"/>
<dbReference type="EC" id="3.1.3.48" evidence="2"/>
<evidence type="ECO:0000313" key="6">
    <source>
        <dbReference type="EMBL" id="QHQ59964.1"/>
    </source>
</evidence>
<gene>
    <name evidence="6" type="ORF">Ana3638_03530</name>
</gene>
<evidence type="ECO:0000256" key="2">
    <source>
        <dbReference type="ARBA" id="ARBA00013064"/>
    </source>
</evidence>
<evidence type="ECO:0000256" key="5">
    <source>
        <dbReference type="ARBA" id="ARBA00051722"/>
    </source>
</evidence>
<proteinExistence type="inferred from homology"/>
<dbReference type="Gene3D" id="3.20.20.140">
    <property type="entry name" value="Metal-dependent hydrolases"/>
    <property type="match status" value="1"/>
</dbReference>
<dbReference type="PANTHER" id="PTHR39181:SF1">
    <property type="entry name" value="TYROSINE-PROTEIN PHOSPHATASE YWQE"/>
    <property type="match status" value="1"/>
</dbReference>
<evidence type="ECO:0000313" key="7">
    <source>
        <dbReference type="Proteomes" id="UP000464314"/>
    </source>
</evidence>
<organism evidence="6 7">
    <name type="scientific">Anaerocolumna sedimenticola</name>
    <dbReference type="NCBI Taxonomy" id="2696063"/>
    <lineage>
        <taxon>Bacteria</taxon>
        <taxon>Bacillati</taxon>
        <taxon>Bacillota</taxon>
        <taxon>Clostridia</taxon>
        <taxon>Lachnospirales</taxon>
        <taxon>Lachnospiraceae</taxon>
        <taxon>Anaerocolumna</taxon>
    </lineage>
</organism>
<dbReference type="PIRSF" id="PIRSF016557">
    <property type="entry name" value="Caps_synth_CpsB"/>
    <property type="match status" value="1"/>
</dbReference>
<dbReference type="InterPro" id="IPR016667">
    <property type="entry name" value="Caps_polysacc_synth_CpsB/CapC"/>
</dbReference>
<dbReference type="KEGG" id="anr:Ana3638_03530"/>
<protein>
    <recommendedName>
        <fullName evidence="2">protein-tyrosine-phosphatase</fullName>
        <ecNumber evidence="2">3.1.3.48</ecNumber>
    </recommendedName>
</protein>
<sequence length="243" mass="27409">MCTNEFIDIHTHILPGVDDGAGNMVQTVQMLLHAKQQGIKTIIATPHYACGAENKPVTVLLELQEQVQMEASRLNMEVQILLGNELYYSDGILKALETGEALTLAASRYILVEFSLGESYQTIYRGLGQLILAGYVPILAHAERYHCLRKKEERIKDIINLGACIQMNSASLLGGFFNREAVYNKKLVKKGLVHFIASDCHNTRHRPPKMKDIYKNLEKSINSALLKRIIMENPIKILEDKYI</sequence>